<evidence type="ECO:0000313" key="3">
    <source>
        <dbReference type="EMBL" id="KAI1726269.1"/>
    </source>
</evidence>
<gene>
    <name evidence="3" type="ORF">DdX_02979</name>
</gene>
<accession>A0AAD4NFE6</accession>
<dbReference type="Proteomes" id="UP001201812">
    <property type="component" value="Unassembled WGS sequence"/>
</dbReference>
<evidence type="ECO:0000313" key="4">
    <source>
        <dbReference type="Proteomes" id="UP001201812"/>
    </source>
</evidence>
<feature type="compositionally biased region" description="Low complexity" evidence="1">
    <location>
        <begin position="279"/>
        <end position="289"/>
    </location>
</feature>
<feature type="compositionally biased region" description="Basic and acidic residues" evidence="1">
    <location>
        <begin position="244"/>
        <end position="257"/>
    </location>
</feature>
<feature type="compositionally biased region" description="Basic and acidic residues" evidence="1">
    <location>
        <begin position="186"/>
        <end position="201"/>
    </location>
</feature>
<feature type="region of interest" description="Disordered" evidence="1">
    <location>
        <begin position="237"/>
        <end position="384"/>
    </location>
</feature>
<feature type="compositionally biased region" description="Polar residues" evidence="1">
    <location>
        <begin position="370"/>
        <end position="384"/>
    </location>
</feature>
<evidence type="ECO:0000259" key="2">
    <source>
        <dbReference type="PROSITE" id="PS51838"/>
    </source>
</evidence>
<dbReference type="GO" id="GO:0003746">
    <property type="term" value="F:translation elongation factor activity"/>
    <property type="evidence" value="ECO:0007669"/>
    <property type="project" value="UniProtKB-KW"/>
</dbReference>
<comment type="caution">
    <text evidence="3">The sequence shown here is derived from an EMBL/GenBank/DDBJ whole genome shotgun (WGS) entry which is preliminary data.</text>
</comment>
<name>A0AAD4NFE6_9BILA</name>
<dbReference type="Pfam" id="PF23553">
    <property type="entry name" value="NELF-A_N"/>
    <property type="match status" value="1"/>
</dbReference>
<proteinExistence type="predicted"/>
<feature type="region of interest" description="Disordered" evidence="1">
    <location>
        <begin position="185"/>
        <end position="207"/>
    </location>
</feature>
<dbReference type="PROSITE" id="PS51838">
    <property type="entry name" value="HDAG"/>
    <property type="match status" value="1"/>
</dbReference>
<protein>
    <submittedName>
        <fullName evidence="3">Negative elongation factor A</fullName>
    </submittedName>
</protein>
<dbReference type="InterPro" id="IPR056557">
    <property type="entry name" value="NELF-A_N"/>
</dbReference>
<keyword evidence="4" id="KW-1185">Reference proteome</keyword>
<keyword evidence="3" id="KW-0251">Elongation factor</keyword>
<sequence>MNSESSKLRDQDLVKWIENKLGDPNERWGGRQAAALLSREMVVELENCFQGLEPHVKLKIIQSISHLSPRLVEMWKEPLNNLLELARRDADDWVETIADMYRDFPNQGCIRCEPSNKESYFNKTLEELQRITKMRMEIQSVPRTLPPDHAILSHSAIKARFGYAEIELKKHFKQKVNQKAQQLLQDVKRASEQRKKEESKKASGPITSFPIKMRSTARKPNNQLPMKGIPTVNTVQQSAGFTNEPRKFRRELSKREGGAMLIDIAELPNPSGRKRRTDTASSQASTASSRRGKKMSDSDEMAVTPKSTVNSEFPIKRGKRKAGADDENSYPTSSNDYQCPTQGQVKMSEPIRFVKAGNRDDSEQTPHPFMSNTESVSDTADETATQENDYYTSNYGSGLGPSTSIDYAHEQQRQNAENEMSQTSNEASSGTPMSQFDELLKSANKITPVAHNLIAAFLSGNKTNPLQSKLGTVVTLPLSETLEKSIDANGMDCFILAETFFQMDYGSGEWKRLRKSRTLKPEEVAIRTSASAEHILANESLAGNGIMEQDYAAQNNMISSFSETNTSTPYKFT</sequence>
<keyword evidence="3" id="KW-0648">Protein biosynthesis</keyword>
<organism evidence="3 4">
    <name type="scientific">Ditylenchus destructor</name>
    <dbReference type="NCBI Taxonomy" id="166010"/>
    <lineage>
        <taxon>Eukaryota</taxon>
        <taxon>Metazoa</taxon>
        <taxon>Ecdysozoa</taxon>
        <taxon>Nematoda</taxon>
        <taxon>Chromadorea</taxon>
        <taxon>Rhabditida</taxon>
        <taxon>Tylenchina</taxon>
        <taxon>Tylenchomorpha</taxon>
        <taxon>Sphaerularioidea</taxon>
        <taxon>Anguinidae</taxon>
        <taxon>Anguininae</taxon>
        <taxon>Ditylenchus</taxon>
    </lineage>
</organism>
<evidence type="ECO:0000256" key="1">
    <source>
        <dbReference type="SAM" id="MobiDB-lite"/>
    </source>
</evidence>
<reference evidence="3" key="1">
    <citation type="submission" date="2022-01" db="EMBL/GenBank/DDBJ databases">
        <title>Genome Sequence Resource for Two Populations of Ditylenchus destructor, the Migratory Endoparasitic Phytonematode.</title>
        <authorList>
            <person name="Zhang H."/>
            <person name="Lin R."/>
            <person name="Xie B."/>
        </authorList>
    </citation>
    <scope>NUCLEOTIDE SEQUENCE</scope>
    <source>
        <strain evidence="3">BazhouSP</strain>
    </source>
</reference>
<feature type="domain" description="HDAg" evidence="2">
    <location>
        <begin position="93"/>
        <end position="262"/>
    </location>
</feature>
<feature type="compositionally biased region" description="Polar residues" evidence="1">
    <location>
        <begin position="329"/>
        <end position="345"/>
    </location>
</feature>
<dbReference type="EMBL" id="JAKKPZ010000002">
    <property type="protein sequence ID" value="KAI1726269.1"/>
    <property type="molecule type" value="Genomic_DNA"/>
</dbReference>
<dbReference type="AlphaFoldDB" id="A0AAD4NFE6"/>
<feature type="compositionally biased region" description="Polar residues" evidence="1">
    <location>
        <begin position="413"/>
        <end position="433"/>
    </location>
</feature>
<feature type="region of interest" description="Disordered" evidence="1">
    <location>
        <begin position="410"/>
        <end position="433"/>
    </location>
</feature>
<dbReference type="InterPro" id="IPR037517">
    <property type="entry name" value="HDAG_dom"/>
</dbReference>